<dbReference type="SUPFAM" id="SSF47226">
    <property type="entry name" value="Histidine-containing phosphotransfer domain, HPT domain"/>
    <property type="match status" value="1"/>
</dbReference>
<feature type="domain" description="HPt" evidence="2">
    <location>
        <begin position="21"/>
        <end position="119"/>
    </location>
</feature>
<keyword evidence="4" id="KW-1185">Reference proteome</keyword>
<dbReference type="InterPro" id="IPR036641">
    <property type="entry name" value="HPT_dom_sf"/>
</dbReference>
<dbReference type="Proteomes" id="UP001176883">
    <property type="component" value="Unassembled WGS sequence"/>
</dbReference>
<organism evidence="3 4">
    <name type="scientific">Flavivirga aquimarina</name>
    <dbReference type="NCBI Taxonomy" id="2027862"/>
    <lineage>
        <taxon>Bacteria</taxon>
        <taxon>Pseudomonadati</taxon>
        <taxon>Bacteroidota</taxon>
        <taxon>Flavobacteriia</taxon>
        <taxon>Flavobacteriales</taxon>
        <taxon>Flavobacteriaceae</taxon>
        <taxon>Flavivirga</taxon>
    </lineage>
</organism>
<proteinExistence type="predicted"/>
<dbReference type="Pfam" id="PF01627">
    <property type="entry name" value="Hpt"/>
    <property type="match status" value="1"/>
</dbReference>
<keyword evidence="1" id="KW-0597">Phosphoprotein</keyword>
<evidence type="ECO:0000313" key="4">
    <source>
        <dbReference type="Proteomes" id="UP001176883"/>
    </source>
</evidence>
<evidence type="ECO:0000313" key="3">
    <source>
        <dbReference type="EMBL" id="MDO5972259.1"/>
    </source>
</evidence>
<dbReference type="PROSITE" id="PS50894">
    <property type="entry name" value="HPT"/>
    <property type="match status" value="1"/>
</dbReference>
<dbReference type="EMBL" id="JAUOEK010000184">
    <property type="protein sequence ID" value="MDO5972259.1"/>
    <property type="molecule type" value="Genomic_DNA"/>
</dbReference>
<name>A0ABT8WGH8_9FLAO</name>
<comment type="caution">
    <text evidence="3">The sequence shown here is derived from an EMBL/GenBank/DDBJ whole genome shotgun (WGS) entry which is preliminary data.</text>
</comment>
<sequence length="122" mass="14254">MFKSSYRYIDLDVLKESTFDDTSIIKEIMEVFLELIDEYVEALTLHFPDKKWDLLFNATHKIKPNISMFGISKLETIIPQLESNFKNEQNLDTIGVMVNNCLVVFKEVKREVLTELKSMGNE</sequence>
<dbReference type="Gene3D" id="1.20.120.160">
    <property type="entry name" value="HPT domain"/>
    <property type="match status" value="1"/>
</dbReference>
<feature type="modified residue" description="Phosphohistidine" evidence="1">
    <location>
        <position position="60"/>
    </location>
</feature>
<dbReference type="InterPro" id="IPR008207">
    <property type="entry name" value="Sig_transdc_His_kin_Hpt_dom"/>
</dbReference>
<evidence type="ECO:0000256" key="1">
    <source>
        <dbReference type="PROSITE-ProRule" id="PRU00110"/>
    </source>
</evidence>
<gene>
    <name evidence="3" type="ORF">Q4Q35_20870</name>
</gene>
<protein>
    <submittedName>
        <fullName evidence="3">Hpt domain-containing protein</fullName>
    </submittedName>
</protein>
<evidence type="ECO:0000259" key="2">
    <source>
        <dbReference type="PROSITE" id="PS50894"/>
    </source>
</evidence>
<dbReference type="RefSeq" id="WP_303279997.1">
    <property type="nucleotide sequence ID" value="NZ_JAUOEK010000184.1"/>
</dbReference>
<reference evidence="3" key="1">
    <citation type="submission" date="2023-07" db="EMBL/GenBank/DDBJ databases">
        <title>Two novel species in the genus Flavivirga.</title>
        <authorList>
            <person name="Kwon K."/>
        </authorList>
    </citation>
    <scope>NUCLEOTIDE SEQUENCE</scope>
    <source>
        <strain evidence="3">KCTC 52353</strain>
    </source>
</reference>
<accession>A0ABT8WGH8</accession>